<evidence type="ECO:0000256" key="7">
    <source>
        <dbReference type="RuleBase" id="RU364023"/>
    </source>
</evidence>
<dbReference type="OrthoDB" id="444945at2759"/>
<dbReference type="InterPro" id="IPR027417">
    <property type="entry name" value="P-loop_NTPase"/>
</dbReference>
<keyword evidence="4 7" id="KW-0547">Nucleotide-binding</keyword>
<dbReference type="PANTHER" id="PTHR11089">
    <property type="entry name" value="GTP-BINDING PROTEIN-RELATED"/>
    <property type="match status" value="1"/>
</dbReference>
<dbReference type="PRINTS" id="PR00326">
    <property type="entry name" value="GTP1OBG"/>
</dbReference>
<evidence type="ECO:0000256" key="1">
    <source>
        <dbReference type="ARBA" id="ARBA00003892"/>
    </source>
</evidence>
<dbReference type="OMA" id="RTQGFNH"/>
<keyword evidence="11" id="KW-1185">Reference proteome</keyword>
<comment type="subcellular location">
    <subcellularLocation>
        <location evidence="2 7">Nucleus</location>
        <location evidence="2 7">Nucleolus</location>
    </subcellularLocation>
</comment>
<comment type="function">
    <text evidence="1 7">GTPase that associates with pre-60S ribosomal subunits in the nucleolus and is required for their nuclear export and maturation.</text>
</comment>
<dbReference type="AlphaFoldDB" id="A0A084G8S0"/>
<dbReference type="FunFam" id="3.40.50.300:FF:000559">
    <property type="entry name" value="Nuclear/nucleolar GTPase 2"/>
    <property type="match status" value="1"/>
</dbReference>
<dbReference type="InterPro" id="IPR024929">
    <property type="entry name" value="GNL2_CP_dom"/>
</dbReference>
<dbReference type="InterPro" id="IPR023179">
    <property type="entry name" value="GTP-bd_ortho_bundle_sf"/>
</dbReference>
<feature type="compositionally biased region" description="Basic and acidic residues" evidence="8">
    <location>
        <begin position="1"/>
        <end position="16"/>
    </location>
</feature>
<dbReference type="GO" id="GO:0005654">
    <property type="term" value="C:nucleoplasm"/>
    <property type="evidence" value="ECO:0007669"/>
    <property type="project" value="EnsemblFungi"/>
</dbReference>
<name>A0A084G8S0_PSEDA</name>
<keyword evidence="5 7" id="KW-0342">GTP-binding</keyword>
<dbReference type="Proteomes" id="UP000028545">
    <property type="component" value="Unassembled WGS sequence"/>
</dbReference>
<dbReference type="HOGENOM" id="CLU_011106_4_0_1"/>
<dbReference type="Pfam" id="PF01926">
    <property type="entry name" value="MMR_HSR1"/>
    <property type="match status" value="1"/>
</dbReference>
<protein>
    <recommendedName>
        <fullName evidence="3 7">Nucleolar GTP-binding protein 2</fullName>
    </recommendedName>
</protein>
<dbReference type="GO" id="GO:0000055">
    <property type="term" value="P:ribosomal large subunit export from nucleus"/>
    <property type="evidence" value="ECO:0007669"/>
    <property type="project" value="EnsemblFungi"/>
</dbReference>
<dbReference type="PANTHER" id="PTHR11089:SF9">
    <property type="entry name" value="NUCLEOLAR GTP-BINDING PROTEIN 2"/>
    <property type="match status" value="1"/>
</dbReference>
<evidence type="ECO:0000256" key="3">
    <source>
        <dbReference type="ARBA" id="ARBA00022127"/>
    </source>
</evidence>
<feature type="domain" description="CP-type G" evidence="9">
    <location>
        <begin position="213"/>
        <end position="375"/>
    </location>
</feature>
<feature type="region of interest" description="Disordered" evidence="8">
    <location>
        <begin position="1"/>
        <end position="22"/>
    </location>
</feature>
<comment type="similarity">
    <text evidence="7">Belongs to the TRAFAC class YlqF/YawG GTPase family. NOG2 subfamily.</text>
</comment>
<dbReference type="InterPro" id="IPR012971">
    <property type="entry name" value="NOG2_N_dom"/>
</dbReference>
<dbReference type="GO" id="GO:0005730">
    <property type="term" value="C:nucleolus"/>
    <property type="evidence" value="ECO:0007669"/>
    <property type="project" value="UniProtKB-SubCell"/>
</dbReference>
<evidence type="ECO:0000256" key="5">
    <source>
        <dbReference type="ARBA" id="ARBA00023134"/>
    </source>
</evidence>
<dbReference type="InterPro" id="IPR050755">
    <property type="entry name" value="TRAFAC_YlqF/YawG_RiboMat"/>
</dbReference>
<evidence type="ECO:0000256" key="4">
    <source>
        <dbReference type="ARBA" id="ARBA00022741"/>
    </source>
</evidence>
<evidence type="ECO:0000313" key="11">
    <source>
        <dbReference type="Proteomes" id="UP000028545"/>
    </source>
</evidence>
<gene>
    <name evidence="10" type="ORF">SAPIO_CDS4361</name>
</gene>
<keyword evidence="6 7" id="KW-0539">Nucleus</keyword>
<dbReference type="CDD" id="cd01858">
    <property type="entry name" value="NGP_1"/>
    <property type="match status" value="1"/>
</dbReference>
<feature type="compositionally biased region" description="Acidic residues" evidence="8">
    <location>
        <begin position="548"/>
        <end position="561"/>
    </location>
</feature>
<evidence type="ECO:0000259" key="9">
    <source>
        <dbReference type="PROSITE" id="PS51721"/>
    </source>
</evidence>
<dbReference type="Gene3D" id="1.10.1580.10">
    <property type="match status" value="1"/>
</dbReference>
<evidence type="ECO:0000256" key="6">
    <source>
        <dbReference type="ARBA" id="ARBA00023242"/>
    </source>
</evidence>
<dbReference type="InterPro" id="IPR006073">
    <property type="entry name" value="GTP-bd"/>
</dbReference>
<accession>A0A084G8S0</accession>
<dbReference type="Pfam" id="PF08153">
    <property type="entry name" value="NGP1NT"/>
    <property type="match status" value="1"/>
</dbReference>
<feature type="compositionally biased region" description="Acidic residues" evidence="8">
    <location>
        <begin position="512"/>
        <end position="533"/>
    </location>
</feature>
<proteinExistence type="inferred from homology"/>
<dbReference type="GO" id="GO:0070180">
    <property type="term" value="F:large ribosomal subunit rRNA binding"/>
    <property type="evidence" value="ECO:0007669"/>
    <property type="project" value="EnsemblFungi"/>
</dbReference>
<dbReference type="GO" id="GO:0030687">
    <property type="term" value="C:preribosome, large subunit precursor"/>
    <property type="evidence" value="ECO:0007669"/>
    <property type="project" value="EnsemblFungi"/>
</dbReference>
<evidence type="ECO:0000256" key="2">
    <source>
        <dbReference type="ARBA" id="ARBA00004604"/>
    </source>
</evidence>
<dbReference type="VEuPathDB" id="FungiDB:SAPIO_CDS4361"/>
<evidence type="ECO:0000256" key="8">
    <source>
        <dbReference type="SAM" id="MobiDB-lite"/>
    </source>
</evidence>
<dbReference type="GO" id="GO:0005525">
    <property type="term" value="F:GTP binding"/>
    <property type="evidence" value="ECO:0007669"/>
    <property type="project" value="UniProtKB-KW"/>
</dbReference>
<dbReference type="GO" id="GO:2000200">
    <property type="term" value="P:regulation of ribosomal subunit export from nucleus"/>
    <property type="evidence" value="ECO:0007669"/>
    <property type="project" value="EnsemblFungi"/>
</dbReference>
<dbReference type="PROSITE" id="PS51721">
    <property type="entry name" value="G_CP"/>
    <property type="match status" value="1"/>
</dbReference>
<dbReference type="EMBL" id="JOWA01000091">
    <property type="protein sequence ID" value="KEZ43732.1"/>
    <property type="molecule type" value="Genomic_DNA"/>
</dbReference>
<feature type="compositionally biased region" description="Acidic residues" evidence="8">
    <location>
        <begin position="570"/>
        <end position="580"/>
    </location>
</feature>
<evidence type="ECO:0000313" key="10">
    <source>
        <dbReference type="EMBL" id="KEZ43732.1"/>
    </source>
</evidence>
<dbReference type="KEGG" id="sapo:SAPIO_CDS4361"/>
<dbReference type="Gene3D" id="3.40.50.300">
    <property type="entry name" value="P-loop containing nucleotide triphosphate hydrolases"/>
    <property type="match status" value="1"/>
</dbReference>
<feature type="region of interest" description="Disordered" evidence="8">
    <location>
        <begin position="487"/>
        <end position="619"/>
    </location>
</feature>
<dbReference type="RefSeq" id="XP_016643531.1">
    <property type="nucleotide sequence ID" value="XM_016786929.1"/>
</dbReference>
<sequence length="619" mass="68950">MGTFKKEKNRRTREGTSTDGMGNVKVKGENFYRSAKKVKTLGMYKEGKAQRNARGEITKAAIYQSRDVPQARIEPNRKWFTNTRVISQDSLTAFREAMAEKANDPYQVLLKSNKLPMSLLKDDKGINGLKQHKAKMTVESSPFSEVFGPKAQRKRVTIGAGTLEDLAGEAEKNLDTYHDKVEQAKYLRGEGEGGDVPLALEPIFSKGGSKRIWNELYKVLDSSDVVLHILDARDPLGTRCRSVEKYLKAEAPHKHLIFVLNKCDLVPSSVAAAWVRKLSKERPCLAFHASITNSFGKGSLISLLRQFSTLHAKDRKEISVGMIGYPNVGKSSIINTLRKKKVCAVAPIPGETKVWQYISLMKRINLIDCPGIVPPNMNDTPEDILLRGVVRIENVEHPSHYIPALMSKVKKHHMERTYDLRGWEDYMTFLELLARKNGRLLKGGEPDVEGIAKMVVHDFLRGKIPWFTPCPTASDADTDGVVIEGREGKLGEMPKKRKRDDAQQDTPALSRDEEEDEEEDEEFGGFDSDDESVDGSAENPGLHVNSDDAGEEEESDDEEAEDRISLGASSDEEDEEDENAETVGAVEQADESSSDSGGAPITTNEDKGGRSNKRRRTRT</sequence>
<feature type="compositionally biased region" description="Basic and acidic residues" evidence="8">
    <location>
        <begin position="487"/>
        <end position="502"/>
    </location>
</feature>
<reference evidence="10 11" key="1">
    <citation type="journal article" date="2014" name="Genome Announc.">
        <title>Draft genome sequence of the pathogenic fungus Scedosporium apiospermum.</title>
        <authorList>
            <person name="Vandeputte P."/>
            <person name="Ghamrawi S."/>
            <person name="Rechenmann M."/>
            <person name="Iltis A."/>
            <person name="Giraud S."/>
            <person name="Fleury M."/>
            <person name="Thornton C."/>
            <person name="Delhaes L."/>
            <person name="Meyer W."/>
            <person name="Papon N."/>
            <person name="Bouchara J.P."/>
        </authorList>
    </citation>
    <scope>NUCLEOTIDE SEQUENCE [LARGE SCALE GENOMIC DNA]</scope>
    <source>
        <strain evidence="10 11">IHEM 14462</strain>
    </source>
</reference>
<dbReference type="InterPro" id="IPR030378">
    <property type="entry name" value="G_CP_dom"/>
</dbReference>
<comment type="caution">
    <text evidence="10">The sequence shown here is derived from an EMBL/GenBank/DDBJ whole genome shotgun (WGS) entry which is preliminary data.</text>
</comment>
<feature type="compositionally biased region" description="Basic residues" evidence="8">
    <location>
        <begin position="610"/>
        <end position="619"/>
    </location>
</feature>
<dbReference type="SUPFAM" id="SSF52540">
    <property type="entry name" value="P-loop containing nucleoside triphosphate hydrolases"/>
    <property type="match status" value="1"/>
</dbReference>
<organism evidence="10 11">
    <name type="scientific">Pseudallescheria apiosperma</name>
    <name type="common">Scedosporium apiospermum</name>
    <dbReference type="NCBI Taxonomy" id="563466"/>
    <lineage>
        <taxon>Eukaryota</taxon>
        <taxon>Fungi</taxon>
        <taxon>Dikarya</taxon>
        <taxon>Ascomycota</taxon>
        <taxon>Pezizomycotina</taxon>
        <taxon>Sordariomycetes</taxon>
        <taxon>Hypocreomycetidae</taxon>
        <taxon>Microascales</taxon>
        <taxon>Microascaceae</taxon>
        <taxon>Scedosporium</taxon>
    </lineage>
</organism>
<dbReference type="GeneID" id="27723433"/>